<dbReference type="GO" id="GO:0005576">
    <property type="term" value="C:extracellular region"/>
    <property type="evidence" value="ECO:0007669"/>
    <property type="project" value="TreeGrafter"/>
</dbReference>
<evidence type="ECO:0000259" key="9">
    <source>
        <dbReference type="PROSITE" id="PS51910"/>
    </source>
</evidence>
<evidence type="ECO:0000313" key="10">
    <source>
        <dbReference type="EMBL" id="TFL05901.1"/>
    </source>
</evidence>
<dbReference type="PROSITE" id="PS51910">
    <property type="entry name" value="GH18_2"/>
    <property type="match status" value="1"/>
</dbReference>
<dbReference type="PROSITE" id="PS01095">
    <property type="entry name" value="GH18_1"/>
    <property type="match status" value="1"/>
</dbReference>
<dbReference type="Gene3D" id="3.20.20.80">
    <property type="entry name" value="Glycosidases"/>
    <property type="match status" value="2"/>
</dbReference>
<dbReference type="Proteomes" id="UP000305067">
    <property type="component" value="Unassembled WGS sequence"/>
</dbReference>
<dbReference type="STRING" id="1884261.A0A5C3QZE5"/>
<dbReference type="PANTHER" id="PTHR11177">
    <property type="entry name" value="CHITINASE"/>
    <property type="match status" value="1"/>
</dbReference>
<sequence length="363" mass="39361">MTYYPAWSVSRLPPENIDFNYLHWVDFAFAMPTADFTLTWGDPAADPAVLQRLVAAAHSHGTKVKLSIGGWTGSMFFSPAVATDTSRHTFVSNLVTVFHKYDLDGIDIDWEYPGREGNPGNLKSPDDTVNFLAFLQLLKSSLPPTAKISAAASPVPFMGSNGEPLKDVSPFASVLDWILIMNYDTWSASANPGPNAPLFDGCKNSSQPESSALASFGAWTSAGIPPSQLVLGLPAYGYVSRSSNDGLRTRQDTHNSSVLVAHEGSQALFRDLLYEGALVQSAHPAGFEGAGGFEREWDDCSSTPFLRSMDTGQLVTYDDPESLVMKSRFAKDVGMMGVNIWSVDGDTSDWHLLAAIHGSMYTE</sequence>
<dbReference type="SUPFAM" id="SSF51445">
    <property type="entry name" value="(Trans)glycosidases"/>
    <property type="match status" value="1"/>
</dbReference>
<dbReference type="GO" id="GO:0008061">
    <property type="term" value="F:chitin binding"/>
    <property type="evidence" value="ECO:0007669"/>
    <property type="project" value="InterPro"/>
</dbReference>
<comment type="catalytic activity">
    <reaction evidence="1">
        <text>Random endo-hydrolysis of N-acetyl-beta-D-glucosaminide (1-&gt;4)-beta-linkages in chitin and chitodextrins.</text>
        <dbReference type="EC" id="3.2.1.14"/>
    </reaction>
</comment>
<dbReference type="GO" id="GO:0000272">
    <property type="term" value="P:polysaccharide catabolic process"/>
    <property type="evidence" value="ECO:0007669"/>
    <property type="project" value="UniProtKB-KW"/>
</dbReference>
<evidence type="ECO:0000256" key="2">
    <source>
        <dbReference type="ARBA" id="ARBA00022801"/>
    </source>
</evidence>
<organism evidence="10 11">
    <name type="scientific">Pterulicium gracile</name>
    <dbReference type="NCBI Taxonomy" id="1884261"/>
    <lineage>
        <taxon>Eukaryota</taxon>
        <taxon>Fungi</taxon>
        <taxon>Dikarya</taxon>
        <taxon>Basidiomycota</taxon>
        <taxon>Agaricomycotina</taxon>
        <taxon>Agaricomycetes</taxon>
        <taxon>Agaricomycetidae</taxon>
        <taxon>Agaricales</taxon>
        <taxon>Pleurotineae</taxon>
        <taxon>Pterulaceae</taxon>
        <taxon>Pterulicium</taxon>
    </lineage>
</organism>
<dbReference type="InterPro" id="IPR050314">
    <property type="entry name" value="Glycosyl_Hydrlase_18"/>
</dbReference>
<keyword evidence="5 7" id="KW-0326">Glycosidase</keyword>
<evidence type="ECO:0000256" key="3">
    <source>
        <dbReference type="ARBA" id="ARBA00023024"/>
    </source>
</evidence>
<protein>
    <submittedName>
        <fullName evidence="10">Glycoside hydrolase</fullName>
    </submittedName>
</protein>
<dbReference type="Pfam" id="PF00704">
    <property type="entry name" value="Glyco_hydro_18"/>
    <property type="match status" value="1"/>
</dbReference>
<evidence type="ECO:0000256" key="5">
    <source>
        <dbReference type="ARBA" id="ARBA00023295"/>
    </source>
</evidence>
<dbReference type="InterPro" id="IPR011583">
    <property type="entry name" value="Chitinase_II/V-like_cat"/>
</dbReference>
<dbReference type="InterPro" id="IPR017853">
    <property type="entry name" value="GH"/>
</dbReference>
<dbReference type="PANTHER" id="PTHR11177:SF392">
    <property type="entry name" value="HAP41P"/>
    <property type="match status" value="1"/>
</dbReference>
<feature type="domain" description="GH18" evidence="9">
    <location>
        <begin position="1"/>
        <end position="363"/>
    </location>
</feature>
<dbReference type="GO" id="GO:0006032">
    <property type="term" value="P:chitin catabolic process"/>
    <property type="evidence" value="ECO:0007669"/>
    <property type="project" value="UniProtKB-KW"/>
</dbReference>
<reference evidence="10 11" key="1">
    <citation type="journal article" date="2019" name="Nat. Ecol. Evol.">
        <title>Megaphylogeny resolves global patterns of mushroom evolution.</title>
        <authorList>
            <person name="Varga T."/>
            <person name="Krizsan K."/>
            <person name="Foldi C."/>
            <person name="Dima B."/>
            <person name="Sanchez-Garcia M."/>
            <person name="Sanchez-Ramirez S."/>
            <person name="Szollosi G.J."/>
            <person name="Szarkandi J.G."/>
            <person name="Papp V."/>
            <person name="Albert L."/>
            <person name="Andreopoulos W."/>
            <person name="Angelini C."/>
            <person name="Antonin V."/>
            <person name="Barry K.W."/>
            <person name="Bougher N.L."/>
            <person name="Buchanan P."/>
            <person name="Buyck B."/>
            <person name="Bense V."/>
            <person name="Catcheside P."/>
            <person name="Chovatia M."/>
            <person name="Cooper J."/>
            <person name="Damon W."/>
            <person name="Desjardin D."/>
            <person name="Finy P."/>
            <person name="Geml J."/>
            <person name="Haridas S."/>
            <person name="Hughes K."/>
            <person name="Justo A."/>
            <person name="Karasinski D."/>
            <person name="Kautmanova I."/>
            <person name="Kiss B."/>
            <person name="Kocsube S."/>
            <person name="Kotiranta H."/>
            <person name="LaButti K.M."/>
            <person name="Lechner B.E."/>
            <person name="Liimatainen K."/>
            <person name="Lipzen A."/>
            <person name="Lukacs Z."/>
            <person name="Mihaltcheva S."/>
            <person name="Morgado L.N."/>
            <person name="Niskanen T."/>
            <person name="Noordeloos M.E."/>
            <person name="Ohm R.A."/>
            <person name="Ortiz-Santana B."/>
            <person name="Ovrebo C."/>
            <person name="Racz N."/>
            <person name="Riley R."/>
            <person name="Savchenko A."/>
            <person name="Shiryaev A."/>
            <person name="Soop K."/>
            <person name="Spirin V."/>
            <person name="Szebenyi C."/>
            <person name="Tomsovsky M."/>
            <person name="Tulloss R.E."/>
            <person name="Uehling J."/>
            <person name="Grigoriev I.V."/>
            <person name="Vagvolgyi C."/>
            <person name="Papp T."/>
            <person name="Martin F.M."/>
            <person name="Miettinen O."/>
            <person name="Hibbett D.S."/>
            <person name="Nagy L.G."/>
        </authorList>
    </citation>
    <scope>NUCLEOTIDE SEQUENCE [LARGE SCALE GENOMIC DNA]</scope>
    <source>
        <strain evidence="10 11">CBS 309.79</strain>
    </source>
</reference>
<keyword evidence="2 7" id="KW-0378">Hydrolase</keyword>
<comment type="similarity">
    <text evidence="8">Belongs to the glycosyl hydrolase 18 family.</text>
</comment>
<dbReference type="AlphaFoldDB" id="A0A5C3QZE5"/>
<keyword evidence="11" id="KW-1185">Reference proteome</keyword>
<keyword evidence="4" id="KW-0119">Carbohydrate metabolism</keyword>
<evidence type="ECO:0000313" key="11">
    <source>
        <dbReference type="Proteomes" id="UP000305067"/>
    </source>
</evidence>
<evidence type="ECO:0000256" key="4">
    <source>
        <dbReference type="ARBA" id="ARBA00023277"/>
    </source>
</evidence>
<dbReference type="EMBL" id="ML178816">
    <property type="protein sequence ID" value="TFL05901.1"/>
    <property type="molecule type" value="Genomic_DNA"/>
</dbReference>
<evidence type="ECO:0000256" key="1">
    <source>
        <dbReference type="ARBA" id="ARBA00000822"/>
    </source>
</evidence>
<dbReference type="InterPro" id="IPR001579">
    <property type="entry name" value="Glyco_hydro_18_chit_AS"/>
</dbReference>
<gene>
    <name evidence="10" type="ORF">BDV98DRAFT_499826</name>
</gene>
<dbReference type="InterPro" id="IPR001223">
    <property type="entry name" value="Glyco_hydro18_cat"/>
</dbReference>
<proteinExistence type="inferred from homology"/>
<evidence type="ECO:0000256" key="8">
    <source>
        <dbReference type="RuleBase" id="RU004453"/>
    </source>
</evidence>
<evidence type="ECO:0000256" key="6">
    <source>
        <dbReference type="ARBA" id="ARBA00023326"/>
    </source>
</evidence>
<evidence type="ECO:0000256" key="7">
    <source>
        <dbReference type="RuleBase" id="RU000489"/>
    </source>
</evidence>
<dbReference type="OrthoDB" id="73875at2759"/>
<accession>A0A5C3QZE5</accession>
<dbReference type="GO" id="GO:0008843">
    <property type="term" value="F:endochitinase activity"/>
    <property type="evidence" value="ECO:0007669"/>
    <property type="project" value="UniProtKB-EC"/>
</dbReference>
<name>A0A5C3QZE5_9AGAR</name>
<keyword evidence="3" id="KW-0146">Chitin degradation</keyword>
<keyword evidence="6" id="KW-0624">Polysaccharide degradation</keyword>
<dbReference type="SMART" id="SM00636">
    <property type="entry name" value="Glyco_18"/>
    <property type="match status" value="1"/>
</dbReference>